<evidence type="ECO:0000256" key="12">
    <source>
        <dbReference type="ARBA" id="ARBA00043976"/>
    </source>
</evidence>
<dbReference type="CDD" id="cd17924">
    <property type="entry name" value="DDXDc_reverse_gyrase"/>
    <property type="match status" value="1"/>
</dbReference>
<feature type="domain" description="Topo IA-type catalytic" evidence="19">
    <location>
        <begin position="769"/>
        <end position="1165"/>
    </location>
</feature>
<dbReference type="PROSITE" id="PS51192">
    <property type="entry name" value="HELICASE_ATP_BIND_1"/>
    <property type="match status" value="1"/>
</dbReference>
<organism evidence="20 21">
    <name type="scientific">Thermodesulfobacterium commune DSM 2178</name>
    <dbReference type="NCBI Taxonomy" id="289377"/>
    <lineage>
        <taxon>Bacteria</taxon>
        <taxon>Pseudomonadati</taxon>
        <taxon>Thermodesulfobacteriota</taxon>
        <taxon>Thermodesulfobacteria</taxon>
        <taxon>Thermodesulfobacteriales</taxon>
        <taxon>Thermodesulfobacteriaceae</taxon>
        <taxon>Thermodesulfobacterium</taxon>
    </lineage>
</organism>
<comment type="miscellaneous">
    <text evidence="14">This enzyme is the only unique feature of hyperthermophilic bacteria/archaea known and seems to be essential for adaptation to life at high temperatures. It may play a role in stabilization of DNA at high temperatures.</text>
</comment>
<dbReference type="PaxDb" id="289377-HL41_06810"/>
<comment type="function">
    <text evidence="15">Modifies the topological state of DNA by introducing positive supercoils in an ATP-dependent process, increasing the linking number in steps of +1. Binds to single-stranded DNA, transiently cleaves and then rejoins the ends, introducing a positive supercoil in the process. The scissile phosphodiester is attacked by the catalytic tyrosine of the enzyme, resulting in the formation of a DNA-(5'-phosphotyrosyl)-enzyme intermediate. Involved in rewinding DNA strands in regions of the chromosome that have opened up to allow replication, transcription, DNA repair and/or for DNA protection.</text>
</comment>
<evidence type="ECO:0000256" key="14">
    <source>
        <dbReference type="HAMAP-Rule" id="MF_01125"/>
    </source>
</evidence>
<name>A0A075WVE4_9BACT</name>
<evidence type="ECO:0000256" key="13">
    <source>
        <dbReference type="ARBA" id="ARBA00049360"/>
    </source>
</evidence>
<feature type="binding site" evidence="14">
    <location>
        <position position="87"/>
    </location>
    <ligand>
        <name>ATP</name>
        <dbReference type="ChEBI" id="CHEBI:30616"/>
    </ligand>
</feature>
<dbReference type="PROSITE" id="PS52039">
    <property type="entry name" value="TOPO_IA_2"/>
    <property type="match status" value="1"/>
</dbReference>
<evidence type="ECO:0000256" key="3">
    <source>
        <dbReference type="ARBA" id="ARBA00022490"/>
    </source>
</evidence>
<keyword evidence="11 14" id="KW-0413">Isomerase</keyword>
<dbReference type="PROSITE" id="PS52036">
    <property type="entry name" value="ZF_RG_N"/>
    <property type="match status" value="1"/>
</dbReference>
<dbReference type="PROSITE" id="PS50880">
    <property type="entry name" value="TOPRIM"/>
    <property type="match status" value="1"/>
</dbReference>
<dbReference type="HAMAP" id="MF_01125">
    <property type="entry name" value="Reverse_gyrase"/>
    <property type="match status" value="1"/>
</dbReference>
<evidence type="ECO:0000313" key="21">
    <source>
        <dbReference type="Proteomes" id="UP000028481"/>
    </source>
</evidence>
<keyword evidence="10 14" id="KW-0238">DNA-binding</keyword>
<evidence type="ECO:0000256" key="15">
    <source>
        <dbReference type="RuleBase" id="RU004026"/>
    </source>
</evidence>
<dbReference type="SUPFAM" id="SSF56712">
    <property type="entry name" value="Prokaryotic type I DNA topoisomerase"/>
    <property type="match status" value="1"/>
</dbReference>
<keyword evidence="9 14" id="KW-0799">Topoisomerase</keyword>
<evidence type="ECO:0000256" key="5">
    <source>
        <dbReference type="ARBA" id="ARBA00022741"/>
    </source>
</evidence>
<dbReference type="SMART" id="SM00487">
    <property type="entry name" value="DEXDc"/>
    <property type="match status" value="1"/>
</dbReference>
<comment type="cofactor">
    <cofactor evidence="14">
        <name>Zn(2+)</name>
        <dbReference type="ChEBI" id="CHEBI:29105"/>
    </cofactor>
    <text evidence="14">Binds 1 or 2 zinc ions per subunit.</text>
</comment>
<evidence type="ECO:0000259" key="16">
    <source>
        <dbReference type="PROSITE" id="PS50880"/>
    </source>
</evidence>
<dbReference type="Pfam" id="PF01751">
    <property type="entry name" value="Toprim"/>
    <property type="match status" value="1"/>
</dbReference>
<feature type="region of interest" description="Topoisomerase I" evidence="14">
    <location>
        <begin position="595"/>
        <end position="1166"/>
    </location>
</feature>
<dbReference type="CDD" id="cd00186">
    <property type="entry name" value="TOP1Ac"/>
    <property type="match status" value="1"/>
</dbReference>
<keyword evidence="3 14" id="KW-0963">Cytoplasm</keyword>
<dbReference type="Gene3D" id="3.40.50.300">
    <property type="entry name" value="P-loop containing nucleotide triphosphate hydrolases"/>
    <property type="match status" value="3"/>
</dbReference>
<dbReference type="GO" id="GO:0008094">
    <property type="term" value="F:ATP-dependent activity, acting on DNA"/>
    <property type="evidence" value="ECO:0007669"/>
    <property type="project" value="UniProtKB-UniRule"/>
</dbReference>
<evidence type="ECO:0000259" key="19">
    <source>
        <dbReference type="PROSITE" id="PS52039"/>
    </source>
</evidence>
<dbReference type="GO" id="GO:0005737">
    <property type="term" value="C:cytoplasm"/>
    <property type="evidence" value="ECO:0007669"/>
    <property type="project" value="UniProtKB-SubCell"/>
</dbReference>
<evidence type="ECO:0000256" key="4">
    <source>
        <dbReference type="ARBA" id="ARBA00022723"/>
    </source>
</evidence>
<dbReference type="Gene3D" id="3.40.50.140">
    <property type="match status" value="1"/>
</dbReference>
<protein>
    <recommendedName>
        <fullName evidence="14 15">Reverse gyrase</fullName>
        <ecNumber evidence="14">5.6.2.-</ecNumber>
    </recommendedName>
</protein>
<feature type="domain" description="Toprim" evidence="16">
    <location>
        <begin position="599"/>
        <end position="753"/>
    </location>
</feature>
<dbReference type="GO" id="GO:0008270">
    <property type="term" value="F:zinc ion binding"/>
    <property type="evidence" value="ECO:0007669"/>
    <property type="project" value="UniProtKB-UniRule"/>
</dbReference>
<dbReference type="InterPro" id="IPR011545">
    <property type="entry name" value="DEAD/DEAH_box_helicase_dom"/>
</dbReference>
<dbReference type="HOGENOM" id="CLU_002886_0_0_0"/>
<dbReference type="PANTHER" id="PTHR43505:SF1">
    <property type="entry name" value="REVERSE GYRASE"/>
    <property type="match status" value="1"/>
</dbReference>
<dbReference type="AlphaFoldDB" id="A0A075WVE4"/>
<dbReference type="InterPro" id="IPR006171">
    <property type="entry name" value="TOPRIM_dom"/>
</dbReference>
<dbReference type="InterPro" id="IPR003602">
    <property type="entry name" value="Topo_IA_DNA-bd_dom"/>
</dbReference>
<dbReference type="InterPro" id="IPR005736">
    <property type="entry name" value="Reverse_gyrase"/>
</dbReference>
<dbReference type="GO" id="GO:0006260">
    <property type="term" value="P:DNA replication"/>
    <property type="evidence" value="ECO:0007669"/>
    <property type="project" value="UniProtKB-UniRule"/>
</dbReference>
<dbReference type="Gene3D" id="1.10.290.10">
    <property type="entry name" value="Topoisomerase I, domain 4"/>
    <property type="match status" value="1"/>
</dbReference>
<dbReference type="Pfam" id="PF01131">
    <property type="entry name" value="Topoisom_bac"/>
    <property type="match status" value="1"/>
</dbReference>
<dbReference type="NCBIfam" id="TIGR01054">
    <property type="entry name" value="rgy"/>
    <property type="match status" value="1"/>
</dbReference>
<evidence type="ECO:0000256" key="2">
    <source>
        <dbReference type="ARBA" id="ARBA00011245"/>
    </source>
</evidence>
<sequence length="1166" mass="134898">MLYFLENGCPNCKGIVSDERLGKGIPCENCLPEGKIPSNPSILKICEILEKEKTLKQLKIFGEVEKQVSNFSKLFKEIIGAKPSSLQINWAKRLFLGESFAIIAPTGTGKSTFGLISALLTPKKALIIVPTKMLVNQVETKLNDFIDRTSSLALKKKRILAYTGQKKEKEILEKQNFDVFICTSAFMHKNFEILKSLDFSLIFVDDVDSFLKSSKNVDNLFLLLGFSEEEIKLALKRDKTEEDYSELLKIKKNHRSTQKQLIISSATLKPRTNRVLLFQNLLGFEITRFVSTLRKVIDTYLDVGEPRDIQRLSEEAVKLIKALGKGGLVFVEESYGRTYVEKFTEQLRENGVKAISYLEVSEEDLLNKLKQGEVEVAVGLCHLGNPLVRGLDLPEILRYAIFLGVPKHVFPLMKNEVSFSLSVAPQFLYSLLLSLMPLFKDDERITALSHVNYLRRFLTLREEDLPKYEGLYKKVLSIKEFIEERLKNPEFIEKLKTNEEVFLERDENGNYHLIVGNASSYLQASGRVSRLTTKGLMPGLSVILVDSFKALNSLKKRLRFYLGDEVELTEVNFEKIIELDTQIKQEREKISAEKIDFKNYLLIVESPHKAKTIASFFGKPSVRRYTNLWVYEIPMENTLLSVCASLGHLYNLSRKKGIFGVLKNNRTFHPVFNTIKIDRETGEQYVDEEEIKDKENIFDKADIVDGLRILSFCSDQTFIASDPDSEGEKIAYDIYINLKPFQKNIKRLEFHEVTVRALKKAFETPQEINLPRVKAQLARRVADRWVGFSLSQELWKVFHKNYLSAGRVQTPVLGWVIEREKLSKQHKYRINFTINEYPLFIEVEEKEIAEKLEQHLPQAKITLEGQKEDELSPPPPYTTDTILEEAYNFFRFSTSYTMSLLQELFELGLITYHRTDSTRISDVGRFQVAKPYISEHFGEELFYPREWFSEGAHEGIRPTRPWDVEELKLRVAHGLISFKNYKDSFRLYDLIFRRFIASQMRKTKVLKKNLKLVLPFFAWEEEVIVDILSNGYDLVWTKPHLFPVSPSFTINNIKLQKIPKAFLFNQGTLIQEMKKRGLGRPSTYAEIVSTLLNKYYVYELKNGGLVPTALGKQVYEYLRSRFETYVSEEFTRKLEAFMDEVEEGKKDWVEICYTLLPLLKELNIIL</sequence>
<comment type="subunit">
    <text evidence="2 14">Monomer.</text>
</comment>
<dbReference type="SMART" id="SM00382">
    <property type="entry name" value="AAA"/>
    <property type="match status" value="1"/>
</dbReference>
<dbReference type="KEGG" id="tcm:HL41_06810"/>
<dbReference type="InterPro" id="IPR013826">
    <property type="entry name" value="Topo_IA_cen_sub3"/>
</dbReference>
<dbReference type="InterPro" id="IPR013497">
    <property type="entry name" value="Topo_IA_cen"/>
</dbReference>
<dbReference type="GO" id="GO:0160097">
    <property type="term" value="F:reverse gyrase activity"/>
    <property type="evidence" value="ECO:0007669"/>
    <property type="project" value="UniProtKB-UniRule"/>
</dbReference>
<dbReference type="InterPro" id="IPR023405">
    <property type="entry name" value="Topo_IA_core_domain"/>
</dbReference>
<dbReference type="GO" id="GO:0006265">
    <property type="term" value="P:DNA topological change"/>
    <property type="evidence" value="ECO:0007669"/>
    <property type="project" value="UniProtKB-UniRule"/>
</dbReference>
<dbReference type="STRING" id="289377.HL41_06810"/>
<evidence type="ECO:0000256" key="9">
    <source>
        <dbReference type="ARBA" id="ARBA00023029"/>
    </source>
</evidence>
<keyword evidence="5 14" id="KW-0547">Nucleotide-binding</keyword>
<dbReference type="PRINTS" id="PR00417">
    <property type="entry name" value="PRTPISMRASEI"/>
</dbReference>
<dbReference type="eggNOG" id="COG1110">
    <property type="taxonomic scope" value="Bacteria"/>
</dbReference>
<comment type="similarity">
    <text evidence="12 14">In the N-terminal section; belongs to the DEAD box helicase family. DDVD subfamily.</text>
</comment>
<proteinExistence type="inferred from homology"/>
<dbReference type="InterPro" id="IPR013824">
    <property type="entry name" value="Topo_IA_cen_sub1"/>
</dbReference>
<dbReference type="OrthoDB" id="9804262at2"/>
<evidence type="ECO:0000259" key="18">
    <source>
        <dbReference type="PROSITE" id="PS52036"/>
    </source>
</evidence>
<dbReference type="InterPro" id="IPR014001">
    <property type="entry name" value="Helicase_ATP-bd"/>
</dbReference>
<keyword evidence="4 14" id="KW-0479">Metal-binding</keyword>
<comment type="domain">
    <text evidence="14">Introduction of positive supercoils requires the cooperation of both domains. The helicase-like domain probably does not directly unwind DNA, but more likely acts by driving ATP-dependent conformational changes within the whole enzyme. A beta hairpin in the 'latch' region of the N-terminal domain plays a regulatory role in the enzyme, repressing topoisomerase activity in the absence of ATP and preventing the enzyme from acting as an ATP-independent relaxing enzyme; it also helps to coordinate nucleotide hydrolysis by the ATPase domain with the supercoiling activity of the topoisomerase domain.</text>
</comment>
<comment type="subcellular location">
    <subcellularLocation>
        <location evidence="1 14">Cytoplasm</location>
    </subcellularLocation>
</comment>
<accession>A0A075WVE4</accession>
<dbReference type="InterPro" id="IPR040569">
    <property type="entry name" value="Znf_Rg"/>
</dbReference>
<evidence type="ECO:0000259" key="17">
    <source>
        <dbReference type="PROSITE" id="PS51192"/>
    </source>
</evidence>
<dbReference type="Gene3D" id="1.10.460.10">
    <property type="entry name" value="Topoisomerase I, domain 2"/>
    <property type="match status" value="1"/>
</dbReference>
<evidence type="ECO:0000256" key="11">
    <source>
        <dbReference type="ARBA" id="ARBA00023235"/>
    </source>
</evidence>
<dbReference type="PANTHER" id="PTHR43505">
    <property type="entry name" value="REVERSE GYRASE"/>
    <property type="match status" value="1"/>
</dbReference>
<dbReference type="GO" id="GO:0005524">
    <property type="term" value="F:ATP binding"/>
    <property type="evidence" value="ECO:0007669"/>
    <property type="project" value="UniProtKB-UniRule"/>
</dbReference>
<dbReference type="SMART" id="SM00436">
    <property type="entry name" value="TOP1Bc"/>
    <property type="match status" value="1"/>
</dbReference>
<gene>
    <name evidence="14" type="primary">rgy</name>
    <name evidence="20" type="ORF">HL41_06810</name>
</gene>
<comment type="function">
    <text evidence="14">Modifies the topological state of DNA by introducing positive supercoils in an ATP-dependent process, increasing the linking number in steps of +1. Binds to single-stranded DNA, transiently cleaves and then rejoins the ends, introducing a positive supercoil in the process. The scissile phosphodiester is attacked by the catalytic tyrosine of the enzyme, resulting in the formation of a DNA-(5'-phosphotyrosyl)-enzyme intermediate. Probably involved in rewinding DNA strands in regions of the chromosome that have opened up to allow replication, transcription, DNA repair and/or for DNA protection.</text>
</comment>
<comment type="similarity">
    <text evidence="14">In the C-terminal section; belongs to the type IA topoisomerase family.</text>
</comment>
<dbReference type="Proteomes" id="UP000028481">
    <property type="component" value="Chromosome"/>
</dbReference>
<dbReference type="Gene3D" id="2.60.510.20">
    <property type="match status" value="1"/>
</dbReference>
<comment type="catalytic activity">
    <reaction evidence="13 14 15">
        <text>ATP + H2O = ADP + phosphate + H(+)</text>
        <dbReference type="Rhea" id="RHEA:13065"/>
        <dbReference type="ChEBI" id="CHEBI:15377"/>
        <dbReference type="ChEBI" id="CHEBI:15378"/>
        <dbReference type="ChEBI" id="CHEBI:30616"/>
        <dbReference type="ChEBI" id="CHEBI:43474"/>
        <dbReference type="ChEBI" id="CHEBI:456216"/>
    </reaction>
</comment>
<feature type="domain" description="Helicase ATP-binding" evidence="17">
    <location>
        <begin position="91"/>
        <end position="286"/>
    </location>
</feature>
<dbReference type="Pfam" id="PF17915">
    <property type="entry name" value="zf_Rg"/>
    <property type="match status" value="1"/>
</dbReference>
<keyword evidence="7 14" id="KW-0862">Zinc</keyword>
<dbReference type="RefSeq" id="WP_038061507.1">
    <property type="nucleotide sequence ID" value="NZ_CP008796.1"/>
</dbReference>
<dbReference type="GO" id="GO:0003677">
    <property type="term" value="F:DNA binding"/>
    <property type="evidence" value="ECO:0007669"/>
    <property type="project" value="UniProtKB-UniRule"/>
</dbReference>
<evidence type="ECO:0000256" key="10">
    <source>
        <dbReference type="ARBA" id="ARBA00023125"/>
    </source>
</evidence>
<dbReference type="GO" id="GO:0016887">
    <property type="term" value="F:ATP hydrolysis activity"/>
    <property type="evidence" value="ECO:0007669"/>
    <property type="project" value="RHEA"/>
</dbReference>
<evidence type="ECO:0000256" key="1">
    <source>
        <dbReference type="ARBA" id="ARBA00004496"/>
    </source>
</evidence>
<evidence type="ECO:0000256" key="8">
    <source>
        <dbReference type="ARBA" id="ARBA00022840"/>
    </source>
</evidence>
<dbReference type="EC" id="5.6.2.-" evidence="14"/>
<evidence type="ECO:0000256" key="6">
    <source>
        <dbReference type="ARBA" id="ARBA00022771"/>
    </source>
</evidence>
<evidence type="ECO:0000256" key="7">
    <source>
        <dbReference type="ARBA" id="ARBA00022833"/>
    </source>
</evidence>
<reference evidence="20 21" key="1">
    <citation type="journal article" date="2015" name="Genome Announc.">
        <title>Genome Sequence of a Sulfate-Reducing Thermophilic Bacterium, Thermodesulfobacterium commune DSM 2178T (Phylum Thermodesulfobacteria).</title>
        <authorList>
            <person name="Bhatnagar S."/>
            <person name="Badger J.H."/>
            <person name="Madupu R."/>
            <person name="Khouri H.M."/>
            <person name="O'Connor E.M."/>
            <person name="Robb F.T."/>
            <person name="Ward N.L."/>
            <person name="Eisen J.A."/>
        </authorList>
    </citation>
    <scope>NUCLEOTIDE SEQUENCE [LARGE SCALE GENOMIC DNA]</scope>
    <source>
        <strain evidence="20 21">DSM 2178</strain>
    </source>
</reference>
<dbReference type="EMBL" id="CP008796">
    <property type="protein sequence ID" value="AIH04443.1"/>
    <property type="molecule type" value="Genomic_DNA"/>
</dbReference>
<dbReference type="SMART" id="SM00437">
    <property type="entry name" value="TOP1Ac"/>
    <property type="match status" value="1"/>
</dbReference>
<evidence type="ECO:0000313" key="20">
    <source>
        <dbReference type="EMBL" id="AIH04443.1"/>
    </source>
</evidence>
<dbReference type="InterPro" id="IPR003601">
    <property type="entry name" value="Topo_IA_2"/>
</dbReference>
<dbReference type="InterPro" id="IPR003593">
    <property type="entry name" value="AAA+_ATPase"/>
</dbReference>
<keyword evidence="14" id="KW-0378">Hydrolase</keyword>
<keyword evidence="6 14" id="KW-0863">Zinc-finger</keyword>
<keyword evidence="8 14" id="KW-0067">ATP-binding</keyword>
<dbReference type="InterPro" id="IPR027417">
    <property type="entry name" value="P-loop_NTPase"/>
</dbReference>
<dbReference type="SUPFAM" id="SSF52540">
    <property type="entry name" value="P-loop containing nucleoside triphosphate hydrolases"/>
    <property type="match status" value="2"/>
</dbReference>
<keyword evidence="21" id="KW-1185">Reference proteome</keyword>
<dbReference type="Pfam" id="PF00270">
    <property type="entry name" value="DEAD"/>
    <property type="match status" value="1"/>
</dbReference>
<dbReference type="SMART" id="SM00493">
    <property type="entry name" value="TOPRIM"/>
    <property type="match status" value="1"/>
</dbReference>
<feature type="domain" description="RG N-terminal-type" evidence="18">
    <location>
        <begin position="1"/>
        <end position="37"/>
    </location>
</feature>
<feature type="active site" description="O-(5'-phospho-DNA)-tyrosine intermediate" evidence="14">
    <location>
        <position position="912"/>
    </location>
</feature>